<dbReference type="HOGENOM" id="CLU_2172672_0_0_1"/>
<proteinExistence type="predicted"/>
<evidence type="ECO:0000313" key="2">
    <source>
        <dbReference type="EMBL" id="KIJ35240.1"/>
    </source>
</evidence>
<dbReference type="AlphaFoldDB" id="A0A0C9VCJ1"/>
<reference evidence="2 3" key="1">
    <citation type="submission" date="2014-06" db="EMBL/GenBank/DDBJ databases">
        <title>Evolutionary Origins and Diversification of the Mycorrhizal Mutualists.</title>
        <authorList>
            <consortium name="DOE Joint Genome Institute"/>
            <consortium name="Mycorrhizal Genomics Consortium"/>
            <person name="Kohler A."/>
            <person name="Kuo A."/>
            <person name="Nagy L.G."/>
            <person name="Floudas D."/>
            <person name="Copeland A."/>
            <person name="Barry K.W."/>
            <person name="Cichocki N."/>
            <person name="Veneault-Fourrey C."/>
            <person name="LaButti K."/>
            <person name="Lindquist E.A."/>
            <person name="Lipzen A."/>
            <person name="Lundell T."/>
            <person name="Morin E."/>
            <person name="Murat C."/>
            <person name="Riley R."/>
            <person name="Ohm R."/>
            <person name="Sun H."/>
            <person name="Tunlid A."/>
            <person name="Henrissat B."/>
            <person name="Grigoriev I.V."/>
            <person name="Hibbett D.S."/>
            <person name="Martin F."/>
        </authorList>
    </citation>
    <scope>NUCLEOTIDE SEQUENCE [LARGE SCALE GENOMIC DNA]</scope>
    <source>
        <strain evidence="2 3">SS14</strain>
    </source>
</reference>
<feature type="region of interest" description="Disordered" evidence="1">
    <location>
        <begin position="1"/>
        <end position="20"/>
    </location>
</feature>
<name>A0A0C9VCJ1_SPHS4</name>
<evidence type="ECO:0000313" key="3">
    <source>
        <dbReference type="Proteomes" id="UP000054279"/>
    </source>
</evidence>
<keyword evidence="3" id="KW-1185">Reference proteome</keyword>
<evidence type="ECO:0000256" key="1">
    <source>
        <dbReference type="SAM" id="MobiDB-lite"/>
    </source>
</evidence>
<dbReference type="EMBL" id="KN837191">
    <property type="protein sequence ID" value="KIJ35240.1"/>
    <property type="molecule type" value="Genomic_DNA"/>
</dbReference>
<sequence>MFGSSPTRAHSVKCMKKDKSTNSQNHIRLNCKASITHIETVTEVHKVWVVPHDEVAHLLDLTGQEKLRKPDGEMRSIDSLIWAEDNESCEGGNTKVYGVFKDRDVPCQCL</sequence>
<organism evidence="2 3">
    <name type="scientific">Sphaerobolus stellatus (strain SS14)</name>
    <dbReference type="NCBI Taxonomy" id="990650"/>
    <lineage>
        <taxon>Eukaryota</taxon>
        <taxon>Fungi</taxon>
        <taxon>Dikarya</taxon>
        <taxon>Basidiomycota</taxon>
        <taxon>Agaricomycotina</taxon>
        <taxon>Agaricomycetes</taxon>
        <taxon>Phallomycetidae</taxon>
        <taxon>Geastrales</taxon>
        <taxon>Sphaerobolaceae</taxon>
        <taxon>Sphaerobolus</taxon>
    </lineage>
</organism>
<gene>
    <name evidence="2" type="ORF">M422DRAFT_262628</name>
</gene>
<protein>
    <submittedName>
        <fullName evidence="2">Uncharacterized protein</fullName>
    </submittedName>
</protein>
<accession>A0A0C9VCJ1</accession>
<dbReference type="Proteomes" id="UP000054279">
    <property type="component" value="Unassembled WGS sequence"/>
</dbReference>